<feature type="chain" id="PRO_5009582239" evidence="1">
    <location>
        <begin position="25"/>
        <end position="156"/>
    </location>
</feature>
<dbReference type="EMBL" id="MHKV01000004">
    <property type="protein sequence ID" value="OGY97632.1"/>
    <property type="molecule type" value="Genomic_DNA"/>
</dbReference>
<comment type="caution">
    <text evidence="2">The sequence shown here is derived from an EMBL/GenBank/DDBJ whole genome shotgun (WGS) entry which is preliminary data.</text>
</comment>
<evidence type="ECO:0000313" key="2">
    <source>
        <dbReference type="EMBL" id="OGY97632.1"/>
    </source>
</evidence>
<keyword evidence="1" id="KW-0732">Signal</keyword>
<protein>
    <submittedName>
        <fullName evidence="2">Uncharacterized protein</fullName>
    </submittedName>
</protein>
<accession>A0A1G2C8B9</accession>
<reference evidence="2 3" key="1">
    <citation type="journal article" date="2016" name="Nat. Commun.">
        <title>Thousands of microbial genomes shed light on interconnected biogeochemical processes in an aquifer system.</title>
        <authorList>
            <person name="Anantharaman K."/>
            <person name="Brown C.T."/>
            <person name="Hug L.A."/>
            <person name="Sharon I."/>
            <person name="Castelle C.J."/>
            <person name="Probst A.J."/>
            <person name="Thomas B.C."/>
            <person name="Singh A."/>
            <person name="Wilkins M.J."/>
            <person name="Karaoz U."/>
            <person name="Brodie E.L."/>
            <person name="Williams K.H."/>
            <person name="Hubbard S.S."/>
            <person name="Banfield J.F."/>
        </authorList>
    </citation>
    <scope>NUCLEOTIDE SEQUENCE [LARGE SCALE GENOMIC DNA]</scope>
</reference>
<feature type="signal peptide" evidence="1">
    <location>
        <begin position="1"/>
        <end position="24"/>
    </location>
</feature>
<organism evidence="2 3">
    <name type="scientific">Candidatus Liptonbacteria bacterium GWC1_60_9</name>
    <dbReference type="NCBI Taxonomy" id="1798645"/>
    <lineage>
        <taxon>Bacteria</taxon>
        <taxon>Candidatus Liptoniibacteriota</taxon>
    </lineage>
</organism>
<proteinExistence type="predicted"/>
<evidence type="ECO:0000313" key="3">
    <source>
        <dbReference type="Proteomes" id="UP000176349"/>
    </source>
</evidence>
<gene>
    <name evidence="2" type="ORF">A2128_00425</name>
</gene>
<name>A0A1G2C8B9_9BACT</name>
<sequence length="156" mass="17417">MRRRLATLALLLAVAILLPPVARGEGQERAIPNVERWRPCETRRPYPFFETVFCMNPNGSGEIGAHAYHLTARGRVFLGKAWGVRKKWGGLFGLNYANIRAVMMLEDGRLFFGARGAKPEFVPILDTSGVETIGLRIRLKGPDGSYAKRVIKKDAH</sequence>
<dbReference type="Proteomes" id="UP000176349">
    <property type="component" value="Unassembled WGS sequence"/>
</dbReference>
<evidence type="ECO:0000256" key="1">
    <source>
        <dbReference type="SAM" id="SignalP"/>
    </source>
</evidence>
<dbReference type="AlphaFoldDB" id="A0A1G2C8B9"/>